<evidence type="ECO:0000256" key="1">
    <source>
        <dbReference type="SAM" id="SignalP"/>
    </source>
</evidence>
<dbReference type="Proteomes" id="UP000440732">
    <property type="component" value="Unassembled WGS sequence"/>
</dbReference>
<evidence type="ECO:0000313" key="8">
    <source>
        <dbReference type="Proteomes" id="UP000441208"/>
    </source>
</evidence>
<evidence type="ECO:0000313" key="9">
    <source>
        <dbReference type="Proteomes" id="UP000476176"/>
    </source>
</evidence>
<accession>A0A6A3SL00</accession>
<dbReference type="EMBL" id="QXGF01000079">
    <property type="protein sequence ID" value="KAE8947477.1"/>
    <property type="molecule type" value="Genomic_DNA"/>
</dbReference>
<dbReference type="EMBL" id="QXGA01000329">
    <property type="protein sequence ID" value="KAE9147753.1"/>
    <property type="molecule type" value="Genomic_DNA"/>
</dbReference>
<evidence type="ECO:0000313" key="6">
    <source>
        <dbReference type="Proteomes" id="UP000429523"/>
    </source>
</evidence>
<dbReference type="AlphaFoldDB" id="A0A6A3SL00"/>
<comment type="caution">
    <text evidence="3">The sequence shown here is derived from an EMBL/GenBank/DDBJ whole genome shotgun (WGS) entry which is preliminary data.</text>
</comment>
<dbReference type="Proteomes" id="UP000476176">
    <property type="component" value="Unassembled WGS sequence"/>
</dbReference>
<dbReference type="Proteomes" id="UP000429523">
    <property type="component" value="Unassembled WGS sequence"/>
</dbReference>
<feature type="signal peptide" evidence="1">
    <location>
        <begin position="1"/>
        <end position="18"/>
    </location>
</feature>
<dbReference type="EMBL" id="QXFZ01000369">
    <property type="protein sequence ID" value="KAE9119179.1"/>
    <property type="molecule type" value="Genomic_DNA"/>
</dbReference>
<organism evidence="3 8">
    <name type="scientific">Phytophthora fragariae</name>
    <dbReference type="NCBI Taxonomy" id="53985"/>
    <lineage>
        <taxon>Eukaryota</taxon>
        <taxon>Sar</taxon>
        <taxon>Stramenopiles</taxon>
        <taxon>Oomycota</taxon>
        <taxon>Peronosporomycetes</taxon>
        <taxon>Peronosporales</taxon>
        <taxon>Peronosporaceae</taxon>
        <taxon>Phytophthora</taxon>
    </lineage>
</organism>
<feature type="chain" id="PRO_5036166017" description="Secreted protein" evidence="1">
    <location>
        <begin position="19"/>
        <end position="67"/>
    </location>
</feature>
<dbReference type="EMBL" id="QXGC01000294">
    <property type="protein sequence ID" value="KAE9241519.1"/>
    <property type="molecule type" value="Genomic_DNA"/>
</dbReference>
<evidence type="ECO:0000313" key="4">
    <source>
        <dbReference type="EMBL" id="KAE9147753.1"/>
    </source>
</evidence>
<gene>
    <name evidence="5" type="ORF">PF004_g7013</name>
    <name evidence="4" type="ORF">PF006_g7591</name>
    <name evidence="3" type="ORF">PF007_g8648</name>
    <name evidence="2" type="ORF">PF009_g2900</name>
</gene>
<sequence>MRSFISLIICFAWCHVKARVFQARAVHLRQQNRCLHDDTQGYRGPYCDCCYLDQRAAHVTPGGGTTG</sequence>
<evidence type="ECO:0008006" key="10">
    <source>
        <dbReference type="Google" id="ProtNLM"/>
    </source>
</evidence>
<protein>
    <recommendedName>
        <fullName evidence="10">Secreted protein</fullName>
    </recommendedName>
</protein>
<keyword evidence="1" id="KW-0732">Signal</keyword>
<dbReference type="Proteomes" id="UP000441208">
    <property type="component" value="Unassembled WGS sequence"/>
</dbReference>
<evidence type="ECO:0000313" key="5">
    <source>
        <dbReference type="EMBL" id="KAE9241519.1"/>
    </source>
</evidence>
<reference evidence="6 7" key="1">
    <citation type="submission" date="2018-08" db="EMBL/GenBank/DDBJ databases">
        <title>Genomic investigation of the strawberry pathogen Phytophthora fragariae indicates pathogenicity is determined by transcriptional variation in three key races.</title>
        <authorList>
            <person name="Adams T.M."/>
            <person name="Armitage A.D."/>
            <person name="Sobczyk M.K."/>
            <person name="Bates H.J."/>
            <person name="Dunwell J.M."/>
            <person name="Nellist C.F."/>
            <person name="Harrison R.J."/>
        </authorList>
    </citation>
    <scope>NUCLEOTIDE SEQUENCE [LARGE SCALE GENOMIC DNA]</scope>
    <source>
        <strain evidence="5 9">BC-23</strain>
        <strain evidence="4 7">NOV-5</strain>
        <strain evidence="3 8">NOV-71</strain>
        <strain evidence="2 6">NOV-9</strain>
    </source>
</reference>
<evidence type="ECO:0000313" key="2">
    <source>
        <dbReference type="EMBL" id="KAE8947477.1"/>
    </source>
</evidence>
<proteinExistence type="predicted"/>
<evidence type="ECO:0000313" key="3">
    <source>
        <dbReference type="EMBL" id="KAE9119179.1"/>
    </source>
</evidence>
<evidence type="ECO:0000313" key="7">
    <source>
        <dbReference type="Proteomes" id="UP000440732"/>
    </source>
</evidence>
<name>A0A6A3SL00_9STRA</name>